<evidence type="ECO:0000313" key="2">
    <source>
        <dbReference type="EMBL" id="CAG7821803.1"/>
    </source>
</evidence>
<dbReference type="EMBL" id="CAJVCH010521743">
    <property type="protein sequence ID" value="CAG7821803.1"/>
    <property type="molecule type" value="Genomic_DNA"/>
</dbReference>
<evidence type="ECO:0000313" key="3">
    <source>
        <dbReference type="Proteomes" id="UP000708208"/>
    </source>
</evidence>
<reference evidence="2" key="1">
    <citation type="submission" date="2021-06" db="EMBL/GenBank/DDBJ databases">
        <authorList>
            <person name="Hodson N. C."/>
            <person name="Mongue J. A."/>
            <person name="Jaron S. K."/>
        </authorList>
    </citation>
    <scope>NUCLEOTIDE SEQUENCE</scope>
</reference>
<feature type="compositionally biased region" description="Polar residues" evidence="1">
    <location>
        <begin position="80"/>
        <end position="91"/>
    </location>
</feature>
<gene>
    <name evidence="2" type="ORF">AFUS01_LOCUS32113</name>
</gene>
<name>A0A8J2PG43_9HEXA</name>
<evidence type="ECO:0000256" key="1">
    <source>
        <dbReference type="SAM" id="MobiDB-lite"/>
    </source>
</evidence>
<organism evidence="2 3">
    <name type="scientific">Allacma fusca</name>
    <dbReference type="NCBI Taxonomy" id="39272"/>
    <lineage>
        <taxon>Eukaryota</taxon>
        <taxon>Metazoa</taxon>
        <taxon>Ecdysozoa</taxon>
        <taxon>Arthropoda</taxon>
        <taxon>Hexapoda</taxon>
        <taxon>Collembola</taxon>
        <taxon>Symphypleona</taxon>
        <taxon>Sminthuridae</taxon>
        <taxon>Allacma</taxon>
    </lineage>
</organism>
<comment type="caution">
    <text evidence="2">The sequence shown here is derived from an EMBL/GenBank/DDBJ whole genome shotgun (WGS) entry which is preliminary data.</text>
</comment>
<sequence>MPKECRKLPRQTLWSRKNRNSSKQTPALLFGNVNNLFGGDGAVLTPDESWDVSSISDEDNHENLSDSSEIMDESRELQFDQPSSDPILDNSNLESKATGVINVKHFSFFCDDIFNNQIYF</sequence>
<feature type="region of interest" description="Disordered" evidence="1">
    <location>
        <begin position="1"/>
        <end position="21"/>
    </location>
</feature>
<keyword evidence="3" id="KW-1185">Reference proteome</keyword>
<proteinExistence type="predicted"/>
<protein>
    <submittedName>
        <fullName evidence="2">Uncharacterized protein</fullName>
    </submittedName>
</protein>
<dbReference type="Proteomes" id="UP000708208">
    <property type="component" value="Unassembled WGS sequence"/>
</dbReference>
<feature type="region of interest" description="Disordered" evidence="1">
    <location>
        <begin position="48"/>
        <end position="91"/>
    </location>
</feature>
<dbReference type="AlphaFoldDB" id="A0A8J2PG43"/>
<accession>A0A8J2PG43</accession>